<reference evidence="2 3" key="1">
    <citation type="submission" date="2024-06" db="EMBL/GenBank/DDBJ databases">
        <title>The Natural Products Discovery Center: Release of the First 8490 Sequenced Strains for Exploring Actinobacteria Biosynthetic Diversity.</title>
        <authorList>
            <person name="Kalkreuter E."/>
            <person name="Kautsar S.A."/>
            <person name="Yang D."/>
            <person name="Bader C.D."/>
            <person name="Teijaro C.N."/>
            <person name="Fluegel L."/>
            <person name="Davis C.M."/>
            <person name="Simpson J.R."/>
            <person name="Lauterbach L."/>
            <person name="Steele A.D."/>
            <person name="Gui C."/>
            <person name="Meng S."/>
            <person name="Li G."/>
            <person name="Viehrig K."/>
            <person name="Ye F."/>
            <person name="Su P."/>
            <person name="Kiefer A.F."/>
            <person name="Nichols A."/>
            <person name="Cepeda A.J."/>
            <person name="Yan W."/>
            <person name="Fan B."/>
            <person name="Jiang Y."/>
            <person name="Adhikari A."/>
            <person name="Zheng C.-J."/>
            <person name="Schuster L."/>
            <person name="Cowan T.M."/>
            <person name="Smanski M.J."/>
            <person name="Chevrette M.G."/>
            <person name="De Carvalho L.P.S."/>
            <person name="Shen B."/>
        </authorList>
    </citation>
    <scope>NUCLEOTIDE SEQUENCE [LARGE SCALE GENOMIC DNA]</scope>
    <source>
        <strain evidence="2 3">NPDC000634</strain>
    </source>
</reference>
<dbReference type="EMBL" id="JBEPCU010000515">
    <property type="protein sequence ID" value="MER6980255.1"/>
    <property type="molecule type" value="Genomic_DNA"/>
</dbReference>
<accession>A0ABV1W815</accession>
<gene>
    <name evidence="2" type="ORF">ABT317_25605</name>
</gene>
<evidence type="ECO:0000259" key="1">
    <source>
        <dbReference type="SMART" id="SM00849"/>
    </source>
</evidence>
<dbReference type="CDD" id="cd16278">
    <property type="entry name" value="metallo-hydrolase-like_MBL-fold"/>
    <property type="match status" value="1"/>
</dbReference>
<evidence type="ECO:0000313" key="3">
    <source>
        <dbReference type="Proteomes" id="UP001458415"/>
    </source>
</evidence>
<sequence length="279" mass="29799">MQPKQSAQRLGPADVPREVTPRATWLLAPNPGPITFDGTNSWVLHEPGHRGSVIVDPGPDDPIHLSALVELALDQGGQVEAILLTHGHPDHSAGARETARRTGAPVLAASRRWGDHVIGAGTLDLAGLHIDVVPTPGHSSDSLSFHLPADNCMLTGDTVLGRSAPAILHPDGRVDEMIASLELIRELLGGSEPVILPGHGPVVTEPGAQLELALTARQARLAQVEEAVKNGHGTVGAIADRLYGPFDERVRRMIEATVRAHLLYLHDRRRLSRPVEMDG</sequence>
<comment type="caution">
    <text evidence="2">The sequence shown here is derived from an EMBL/GenBank/DDBJ whole genome shotgun (WGS) entry which is preliminary data.</text>
</comment>
<dbReference type="Pfam" id="PF00753">
    <property type="entry name" value="Lactamase_B"/>
    <property type="match status" value="2"/>
</dbReference>
<dbReference type="PANTHER" id="PTHR23131:SF0">
    <property type="entry name" value="ENDORIBONUCLEASE LACTB2"/>
    <property type="match status" value="1"/>
</dbReference>
<proteinExistence type="predicted"/>
<dbReference type="Proteomes" id="UP001458415">
    <property type="component" value="Unassembled WGS sequence"/>
</dbReference>
<dbReference type="InterPro" id="IPR036866">
    <property type="entry name" value="RibonucZ/Hydroxyglut_hydro"/>
</dbReference>
<protein>
    <submittedName>
        <fullName evidence="2">MBL fold metallo-hydrolase</fullName>
    </submittedName>
</protein>
<dbReference type="InterPro" id="IPR050662">
    <property type="entry name" value="Sec-metab_biosynth-thioest"/>
</dbReference>
<keyword evidence="3" id="KW-1185">Reference proteome</keyword>
<feature type="domain" description="Metallo-beta-lactamase" evidence="1">
    <location>
        <begin position="38"/>
        <end position="199"/>
    </location>
</feature>
<dbReference type="SMART" id="SM00849">
    <property type="entry name" value="Lactamase_B"/>
    <property type="match status" value="1"/>
</dbReference>
<dbReference type="Gene3D" id="3.60.15.10">
    <property type="entry name" value="Ribonuclease Z/Hydroxyacylglutathione hydrolase-like"/>
    <property type="match status" value="1"/>
</dbReference>
<dbReference type="PANTHER" id="PTHR23131">
    <property type="entry name" value="ENDORIBONUCLEASE LACTB2"/>
    <property type="match status" value="1"/>
</dbReference>
<name>A0ABV1W815_9ACTN</name>
<dbReference type="RefSeq" id="WP_086729622.1">
    <property type="nucleotide sequence ID" value="NZ_MUBM01000332.1"/>
</dbReference>
<dbReference type="Gene3D" id="1.10.10.10">
    <property type="entry name" value="Winged helix-like DNA-binding domain superfamily/Winged helix DNA-binding domain"/>
    <property type="match status" value="1"/>
</dbReference>
<dbReference type="SUPFAM" id="SSF56281">
    <property type="entry name" value="Metallo-hydrolase/oxidoreductase"/>
    <property type="match status" value="1"/>
</dbReference>
<evidence type="ECO:0000313" key="2">
    <source>
        <dbReference type="EMBL" id="MER6980255.1"/>
    </source>
</evidence>
<organism evidence="2 3">
    <name type="scientific">Streptomyces carpinensis</name>
    <dbReference type="NCBI Taxonomy" id="66369"/>
    <lineage>
        <taxon>Bacteria</taxon>
        <taxon>Bacillati</taxon>
        <taxon>Actinomycetota</taxon>
        <taxon>Actinomycetes</taxon>
        <taxon>Kitasatosporales</taxon>
        <taxon>Streptomycetaceae</taxon>
        <taxon>Streptomyces</taxon>
    </lineage>
</organism>
<dbReference type="InterPro" id="IPR001279">
    <property type="entry name" value="Metallo-B-lactamas"/>
</dbReference>
<dbReference type="InterPro" id="IPR036388">
    <property type="entry name" value="WH-like_DNA-bd_sf"/>
</dbReference>